<sequence>MKDWAQLSARTRIYKQQYTVNSPETHFFLAWFQS</sequence>
<name>A0AAD6WJM6_9ROSI</name>
<accession>A0AAD6WJM6</accession>
<dbReference type="EMBL" id="JAQIZT010000001">
    <property type="protein sequence ID" value="KAJ7012864.1"/>
    <property type="molecule type" value="Genomic_DNA"/>
</dbReference>
<evidence type="ECO:0000313" key="2">
    <source>
        <dbReference type="Proteomes" id="UP001164929"/>
    </source>
</evidence>
<evidence type="ECO:0000313" key="1">
    <source>
        <dbReference type="EMBL" id="KAJ7012864.1"/>
    </source>
</evidence>
<organism evidence="1 2">
    <name type="scientific">Populus alba x Populus x berolinensis</name>
    <dbReference type="NCBI Taxonomy" id="444605"/>
    <lineage>
        <taxon>Eukaryota</taxon>
        <taxon>Viridiplantae</taxon>
        <taxon>Streptophyta</taxon>
        <taxon>Embryophyta</taxon>
        <taxon>Tracheophyta</taxon>
        <taxon>Spermatophyta</taxon>
        <taxon>Magnoliopsida</taxon>
        <taxon>eudicotyledons</taxon>
        <taxon>Gunneridae</taxon>
        <taxon>Pentapetalae</taxon>
        <taxon>rosids</taxon>
        <taxon>fabids</taxon>
        <taxon>Malpighiales</taxon>
        <taxon>Salicaceae</taxon>
        <taxon>Saliceae</taxon>
        <taxon>Populus</taxon>
    </lineage>
</organism>
<gene>
    <name evidence="1" type="ORF">NC653_002794</name>
</gene>
<protein>
    <submittedName>
        <fullName evidence="1">Uncharacterized protein</fullName>
    </submittedName>
</protein>
<keyword evidence="2" id="KW-1185">Reference proteome</keyword>
<proteinExistence type="predicted"/>
<comment type="caution">
    <text evidence="1">The sequence shown here is derived from an EMBL/GenBank/DDBJ whole genome shotgun (WGS) entry which is preliminary data.</text>
</comment>
<dbReference type="AlphaFoldDB" id="A0AAD6WJM6"/>
<dbReference type="Proteomes" id="UP001164929">
    <property type="component" value="Chromosome 1"/>
</dbReference>
<reference evidence="1 2" key="1">
    <citation type="journal article" date="2023" name="Mol. Ecol. Resour.">
        <title>Chromosome-level genome assembly of a triploid poplar Populus alba 'Berolinensis'.</title>
        <authorList>
            <person name="Chen S."/>
            <person name="Yu Y."/>
            <person name="Wang X."/>
            <person name="Wang S."/>
            <person name="Zhang T."/>
            <person name="Zhou Y."/>
            <person name="He R."/>
            <person name="Meng N."/>
            <person name="Wang Y."/>
            <person name="Liu W."/>
            <person name="Liu Z."/>
            <person name="Liu J."/>
            <person name="Guo Q."/>
            <person name="Huang H."/>
            <person name="Sederoff R.R."/>
            <person name="Wang G."/>
            <person name="Qu G."/>
            <person name="Chen S."/>
        </authorList>
    </citation>
    <scope>NUCLEOTIDE SEQUENCE [LARGE SCALE GENOMIC DNA]</scope>
    <source>
        <strain evidence="1">SC-2020</strain>
    </source>
</reference>